<reference evidence="7 8" key="1">
    <citation type="submission" date="2024-07" db="EMBL/GenBank/DDBJ databases">
        <title>Section-level genome sequencing and comparative genomics of Aspergillus sections Usti and Cavernicolus.</title>
        <authorList>
            <consortium name="Lawrence Berkeley National Laboratory"/>
            <person name="Nybo J.L."/>
            <person name="Vesth T.C."/>
            <person name="Theobald S."/>
            <person name="Frisvad J.C."/>
            <person name="Larsen T.O."/>
            <person name="Kjaerboelling I."/>
            <person name="Rothschild-Mancinelli K."/>
            <person name="Lyhne E.K."/>
            <person name="Kogle M.E."/>
            <person name="Barry K."/>
            <person name="Clum A."/>
            <person name="Na H."/>
            <person name="Ledsgaard L."/>
            <person name="Lin J."/>
            <person name="Lipzen A."/>
            <person name="Kuo A."/>
            <person name="Riley R."/>
            <person name="Mondo S."/>
            <person name="LaButti K."/>
            <person name="Haridas S."/>
            <person name="Pangalinan J."/>
            <person name="Salamov A.A."/>
            <person name="Simmons B.A."/>
            <person name="Magnuson J.K."/>
            <person name="Chen J."/>
            <person name="Drula E."/>
            <person name="Henrissat B."/>
            <person name="Wiebenga A."/>
            <person name="Lubbers R.J."/>
            <person name="Gomes A.C."/>
            <person name="Macurrencykelacurrency M.R."/>
            <person name="Stajich J."/>
            <person name="Grigoriev I.V."/>
            <person name="Mortensen U.H."/>
            <person name="De vries R.P."/>
            <person name="Baker S.E."/>
            <person name="Andersen M.R."/>
        </authorList>
    </citation>
    <scope>NUCLEOTIDE SEQUENCE [LARGE SCALE GENOMIC DNA]</scope>
    <source>
        <strain evidence="7 8">CBS 756.74</strain>
    </source>
</reference>
<dbReference type="InterPro" id="IPR052400">
    <property type="entry name" value="Zn2-C6_fungal_TF"/>
</dbReference>
<dbReference type="Pfam" id="PF00172">
    <property type="entry name" value="Zn_clus"/>
    <property type="match status" value="1"/>
</dbReference>
<dbReference type="CDD" id="cd00067">
    <property type="entry name" value="GAL4"/>
    <property type="match status" value="1"/>
</dbReference>
<dbReference type="PROSITE" id="PS00463">
    <property type="entry name" value="ZN2_CY6_FUNGAL_1"/>
    <property type="match status" value="1"/>
</dbReference>
<gene>
    <name evidence="7" type="ORF">BJX68DRAFT_173736</name>
</gene>
<evidence type="ECO:0000256" key="1">
    <source>
        <dbReference type="ARBA" id="ARBA00023015"/>
    </source>
</evidence>
<keyword evidence="8" id="KW-1185">Reference proteome</keyword>
<organism evidence="7 8">
    <name type="scientific">Aspergillus pseudodeflectus</name>
    <dbReference type="NCBI Taxonomy" id="176178"/>
    <lineage>
        <taxon>Eukaryota</taxon>
        <taxon>Fungi</taxon>
        <taxon>Dikarya</taxon>
        <taxon>Ascomycota</taxon>
        <taxon>Pezizomycotina</taxon>
        <taxon>Eurotiomycetes</taxon>
        <taxon>Eurotiomycetidae</taxon>
        <taxon>Eurotiales</taxon>
        <taxon>Aspergillaceae</taxon>
        <taxon>Aspergillus</taxon>
        <taxon>Aspergillus subgen. Nidulantes</taxon>
    </lineage>
</organism>
<evidence type="ECO:0000259" key="6">
    <source>
        <dbReference type="PROSITE" id="PS50048"/>
    </source>
</evidence>
<accession>A0ABR4JNH4</accession>
<feature type="compositionally biased region" description="Polar residues" evidence="5">
    <location>
        <begin position="90"/>
        <end position="105"/>
    </location>
</feature>
<comment type="caution">
    <text evidence="7">The sequence shown here is derived from an EMBL/GenBank/DDBJ whole genome shotgun (WGS) entry which is preliminary data.</text>
</comment>
<dbReference type="PANTHER" id="PTHR47657:SF10">
    <property type="entry name" value="ZN(II)2CYS6 TRANSCRIPTION FACTOR (EUROFUNG)"/>
    <property type="match status" value="1"/>
</dbReference>
<dbReference type="EMBL" id="JBFXLR010000058">
    <property type="protein sequence ID" value="KAL2841352.1"/>
    <property type="molecule type" value="Genomic_DNA"/>
</dbReference>
<evidence type="ECO:0000313" key="8">
    <source>
        <dbReference type="Proteomes" id="UP001610444"/>
    </source>
</evidence>
<evidence type="ECO:0000256" key="5">
    <source>
        <dbReference type="SAM" id="MobiDB-lite"/>
    </source>
</evidence>
<dbReference type="GeneID" id="98152260"/>
<protein>
    <recommendedName>
        <fullName evidence="6">Zn(2)-C6 fungal-type domain-containing protein</fullName>
    </recommendedName>
</protein>
<dbReference type="Gene3D" id="4.10.240.10">
    <property type="entry name" value="Zn(2)-C6 fungal-type DNA-binding domain"/>
    <property type="match status" value="1"/>
</dbReference>
<proteinExistence type="predicted"/>
<evidence type="ECO:0000256" key="2">
    <source>
        <dbReference type="ARBA" id="ARBA00023125"/>
    </source>
</evidence>
<dbReference type="SUPFAM" id="SSF57701">
    <property type="entry name" value="Zn2/Cys6 DNA-binding domain"/>
    <property type="match status" value="1"/>
</dbReference>
<evidence type="ECO:0000313" key="7">
    <source>
        <dbReference type="EMBL" id="KAL2841352.1"/>
    </source>
</evidence>
<dbReference type="RefSeq" id="XP_070894538.1">
    <property type="nucleotide sequence ID" value="XM_071037096.1"/>
</dbReference>
<dbReference type="SMART" id="SM00066">
    <property type="entry name" value="GAL4"/>
    <property type="match status" value="1"/>
</dbReference>
<feature type="domain" description="Zn(2)-C6 fungal-type" evidence="6">
    <location>
        <begin position="35"/>
        <end position="65"/>
    </location>
</feature>
<dbReference type="PANTHER" id="PTHR47657">
    <property type="entry name" value="STEROL REGULATORY ELEMENT-BINDING PROTEIN ECM22"/>
    <property type="match status" value="1"/>
</dbReference>
<feature type="region of interest" description="Disordered" evidence="5">
    <location>
        <begin position="70"/>
        <end position="112"/>
    </location>
</feature>
<dbReference type="PROSITE" id="PS50048">
    <property type="entry name" value="ZN2_CY6_FUNGAL_2"/>
    <property type="match status" value="1"/>
</dbReference>
<dbReference type="InterPro" id="IPR001138">
    <property type="entry name" value="Zn2Cys6_DnaBD"/>
</dbReference>
<evidence type="ECO:0000256" key="3">
    <source>
        <dbReference type="ARBA" id="ARBA00023163"/>
    </source>
</evidence>
<keyword evidence="3" id="KW-0804">Transcription</keyword>
<dbReference type="InterPro" id="IPR036864">
    <property type="entry name" value="Zn2-C6_fun-type_DNA-bd_sf"/>
</dbReference>
<evidence type="ECO:0000256" key="4">
    <source>
        <dbReference type="ARBA" id="ARBA00023242"/>
    </source>
</evidence>
<keyword evidence="2" id="KW-0238">DNA-binding</keyword>
<keyword evidence="1" id="KW-0805">Transcription regulation</keyword>
<feature type="region of interest" description="Disordered" evidence="5">
    <location>
        <begin position="1"/>
        <end position="29"/>
    </location>
</feature>
<keyword evidence="4" id="KW-0539">Nucleus</keyword>
<name>A0ABR4JNH4_9EURO</name>
<dbReference type="Proteomes" id="UP001610444">
    <property type="component" value="Unassembled WGS sequence"/>
</dbReference>
<sequence length="498" mass="55694">MLGLVGQRCSSSAATGEGERVRKRHRARHTKSRHGCFPCKLRRVKCDEVRPACGACSSRREPCAFPDRSIFPDPAATARKPSARGRRNRSPQSEPLVENQSQPNRLPQPPIDHVLPMDDLRLIQFYHLHTAAQMAFDAKRRRAWERIIPALAAEHDYLMHLLLALGGAHRVATQTELNHDTQRSGSDTVGLRGILEHYQCGLQGFREEVSQISQFNCEAICAGSLLLVAFAYASFHLSGLNTQGVNEELLLDLASMSLGDNELHLRWLHLIRGISSVVLDQWATLKASRLRPLLLFFHGDEYWNDVPFELSLTRLSRCSPRLRVFAAGSSHAIAELHAVWAAIRPPSLDISSNVESPSSLASSTTIDGPYNEQVRAIGVLEMIYSRINGALQCSTGEQGHPSDLDVQNNLEEAAVLSWPILLTSDFIACLEMANQTDPVWRHSLIILAHFYIINTLVDRWYLKGMFEREIFKMSDLIGVTSDPQLASLMRWPMAVITS</sequence>